<dbReference type="InterPro" id="IPR036388">
    <property type="entry name" value="WH-like_DNA-bd_sf"/>
</dbReference>
<keyword evidence="2" id="KW-0238">DNA-binding</keyword>
<dbReference type="Pfam" id="PF00392">
    <property type="entry name" value="GntR"/>
    <property type="match status" value="1"/>
</dbReference>
<evidence type="ECO:0000313" key="6">
    <source>
        <dbReference type="Proteomes" id="UP000221168"/>
    </source>
</evidence>
<dbReference type="InterPro" id="IPR036390">
    <property type="entry name" value="WH_DNA-bd_sf"/>
</dbReference>
<evidence type="ECO:0000313" key="5">
    <source>
        <dbReference type="EMBL" id="PHP68636.1"/>
    </source>
</evidence>
<accession>A0A2G1QSW6</accession>
<dbReference type="InterPro" id="IPR011711">
    <property type="entry name" value="GntR_C"/>
</dbReference>
<dbReference type="GO" id="GO:0003700">
    <property type="term" value="F:DNA-binding transcription factor activity"/>
    <property type="evidence" value="ECO:0007669"/>
    <property type="project" value="InterPro"/>
</dbReference>
<keyword evidence="3" id="KW-0804">Transcription</keyword>
<evidence type="ECO:0000259" key="4">
    <source>
        <dbReference type="PROSITE" id="PS50949"/>
    </source>
</evidence>
<reference evidence="5 6" key="1">
    <citation type="submission" date="2017-10" db="EMBL/GenBank/DDBJ databases">
        <title>Sedimentibacterium mangrovi gen. nov., sp. nov., a novel member of family Phyllobacteriacea isolated from mangrove sediment.</title>
        <authorList>
            <person name="Liao H."/>
            <person name="Tian Y."/>
        </authorList>
    </citation>
    <scope>NUCLEOTIDE SEQUENCE [LARGE SCALE GENOMIC DNA]</scope>
    <source>
        <strain evidence="5 6">X9-2-2</strain>
    </source>
</reference>
<dbReference type="CDD" id="cd07377">
    <property type="entry name" value="WHTH_GntR"/>
    <property type="match status" value="1"/>
</dbReference>
<dbReference type="EMBL" id="PDVP01000001">
    <property type="protein sequence ID" value="PHP68636.1"/>
    <property type="molecule type" value="Genomic_DNA"/>
</dbReference>
<dbReference type="SUPFAM" id="SSF46785">
    <property type="entry name" value="Winged helix' DNA-binding domain"/>
    <property type="match status" value="1"/>
</dbReference>
<gene>
    <name evidence="5" type="ORF">CSC94_01140</name>
</gene>
<keyword evidence="1" id="KW-0805">Transcription regulation</keyword>
<dbReference type="AlphaFoldDB" id="A0A2G1QSW6"/>
<dbReference type="GO" id="GO:0003677">
    <property type="term" value="F:DNA binding"/>
    <property type="evidence" value="ECO:0007669"/>
    <property type="project" value="UniProtKB-KW"/>
</dbReference>
<evidence type="ECO:0000256" key="2">
    <source>
        <dbReference type="ARBA" id="ARBA00023125"/>
    </source>
</evidence>
<dbReference type="PANTHER" id="PTHR43537:SF45">
    <property type="entry name" value="GNTR FAMILY REGULATORY PROTEIN"/>
    <property type="match status" value="1"/>
</dbReference>
<keyword evidence="6" id="KW-1185">Reference proteome</keyword>
<protein>
    <submittedName>
        <fullName evidence="5">GntR family transcriptional regulator</fullName>
    </submittedName>
</protein>
<dbReference type="PROSITE" id="PS50949">
    <property type="entry name" value="HTH_GNTR"/>
    <property type="match status" value="1"/>
</dbReference>
<dbReference type="InterPro" id="IPR000524">
    <property type="entry name" value="Tscrpt_reg_HTH_GntR"/>
</dbReference>
<dbReference type="OrthoDB" id="8638122at2"/>
<dbReference type="Gene3D" id="1.20.120.530">
    <property type="entry name" value="GntR ligand-binding domain-like"/>
    <property type="match status" value="1"/>
</dbReference>
<dbReference type="Gene3D" id="1.10.10.10">
    <property type="entry name" value="Winged helix-like DNA-binding domain superfamily/Winged helix DNA-binding domain"/>
    <property type="match status" value="1"/>
</dbReference>
<comment type="caution">
    <text evidence="5">The sequence shown here is derived from an EMBL/GenBank/DDBJ whole genome shotgun (WGS) entry which is preliminary data.</text>
</comment>
<evidence type="ECO:0000256" key="3">
    <source>
        <dbReference type="ARBA" id="ARBA00023163"/>
    </source>
</evidence>
<dbReference type="SMART" id="SM00895">
    <property type="entry name" value="FCD"/>
    <property type="match status" value="1"/>
</dbReference>
<dbReference type="Pfam" id="PF07729">
    <property type="entry name" value="FCD"/>
    <property type="match status" value="1"/>
</dbReference>
<evidence type="ECO:0000256" key="1">
    <source>
        <dbReference type="ARBA" id="ARBA00023015"/>
    </source>
</evidence>
<dbReference type="PANTHER" id="PTHR43537">
    <property type="entry name" value="TRANSCRIPTIONAL REGULATOR, GNTR FAMILY"/>
    <property type="match status" value="1"/>
</dbReference>
<dbReference type="Proteomes" id="UP000221168">
    <property type="component" value="Unassembled WGS sequence"/>
</dbReference>
<organism evidence="5 6">
    <name type="scientific">Zhengella mangrovi</name>
    <dbReference type="NCBI Taxonomy" id="1982044"/>
    <lineage>
        <taxon>Bacteria</taxon>
        <taxon>Pseudomonadati</taxon>
        <taxon>Pseudomonadota</taxon>
        <taxon>Alphaproteobacteria</taxon>
        <taxon>Hyphomicrobiales</taxon>
        <taxon>Notoacmeibacteraceae</taxon>
        <taxon>Zhengella</taxon>
    </lineage>
</organism>
<dbReference type="SUPFAM" id="SSF48008">
    <property type="entry name" value="GntR ligand-binding domain-like"/>
    <property type="match status" value="1"/>
</dbReference>
<name>A0A2G1QSW6_9HYPH</name>
<sequence>MIGLRPPPAGGRRSSRSTYPPCFSSIPAFQPGLTIFAFFGILNSECGIQEAPMKLLPAQPSLTDQVYSVIVDEICSGRLPEGAHLVQEQLAARLGVSRQPVQQAMALLKSDGLVEEIGRRGLYVTPLDIDLMRQHYEVRAVLDGMATRMAAEQVRRSPGTATTLAERGKTILAQGQSAVANGDLAEQVRHDEAFHTLIYDHSGNALVARTAEPHWRFLRRAMGEVLRSAKLPADIWRQHADILDAVLAGDAEKAERLAVDHDLNASETLYDALARRQALTA</sequence>
<proteinExistence type="predicted"/>
<dbReference type="InterPro" id="IPR008920">
    <property type="entry name" value="TF_FadR/GntR_C"/>
</dbReference>
<feature type="domain" description="HTH gntR-type" evidence="4">
    <location>
        <begin position="60"/>
        <end position="127"/>
    </location>
</feature>
<dbReference type="SMART" id="SM00345">
    <property type="entry name" value="HTH_GNTR"/>
    <property type="match status" value="1"/>
</dbReference>